<dbReference type="InterPro" id="IPR049177">
    <property type="entry name" value="MgtC_SapB_SrpB_YhiD_N"/>
</dbReference>
<comment type="caution">
    <text evidence="4">The sequence shown here is derived from an EMBL/GenBank/DDBJ whole genome shotgun (WGS) entry which is preliminary data.</text>
</comment>
<feature type="transmembrane region" description="Helical" evidence="1">
    <location>
        <begin position="18"/>
        <end position="34"/>
    </location>
</feature>
<dbReference type="PANTHER" id="PTHR39084">
    <property type="entry name" value="MEMBRANE PROTEIN-RELATED"/>
    <property type="match status" value="1"/>
</dbReference>
<dbReference type="Proteomes" id="UP000050360">
    <property type="component" value="Unassembled WGS sequence"/>
</dbReference>
<evidence type="ECO:0000313" key="4">
    <source>
        <dbReference type="EMBL" id="KPQ41370.1"/>
    </source>
</evidence>
<dbReference type="PATRIC" id="fig|1719120.3.peg.4446"/>
<dbReference type="InterPro" id="IPR025105">
    <property type="entry name" value="DUF4010"/>
</dbReference>
<feature type="transmembrane region" description="Helical" evidence="1">
    <location>
        <begin position="186"/>
        <end position="203"/>
    </location>
</feature>
<dbReference type="EMBL" id="LKCM01000367">
    <property type="protein sequence ID" value="KPQ41370.1"/>
    <property type="molecule type" value="Genomic_DNA"/>
</dbReference>
<organism evidence="4 5">
    <name type="scientific">Candidatus Methanoperedens nitratireducens</name>
    <dbReference type="NCBI Taxonomy" id="1392998"/>
    <lineage>
        <taxon>Archaea</taxon>
        <taxon>Methanobacteriati</taxon>
        <taxon>Methanobacteriota</taxon>
        <taxon>Stenosarchaea group</taxon>
        <taxon>Methanomicrobia</taxon>
        <taxon>Methanosarcinales</taxon>
        <taxon>ANME-2 cluster</taxon>
        <taxon>Candidatus Methanoperedentaceae</taxon>
        <taxon>Candidatus Methanoperedens</taxon>
    </lineage>
</organism>
<keyword evidence="1" id="KW-0812">Transmembrane</keyword>
<keyword evidence="1" id="KW-1133">Transmembrane helix</keyword>
<feature type="transmembrane region" description="Helical" evidence="1">
    <location>
        <begin position="370"/>
        <end position="389"/>
    </location>
</feature>
<evidence type="ECO:0000259" key="2">
    <source>
        <dbReference type="Pfam" id="PF02308"/>
    </source>
</evidence>
<feature type="transmembrane region" description="Helical" evidence="1">
    <location>
        <begin position="215"/>
        <end position="235"/>
    </location>
</feature>
<sequence length="431" mass="45942">MFDPVPQFFNNMDVNFDFFKKLALAMLIGILIGIEREHRRPEKIELIAGVRSFTIACIAGMISSFIALKVNPGILLISLAFFAIISALFIYIKNVVLNAPGITGPIALYCTFLLGVLISYELFLPAIAGAVIITLLLAEKQPLHSFATKLTDDEILSAVRFLAVVFILFPLTPDAVYLGVINPRTILLIVIFVATISFVSFVIMKNMGSKKGIPISGMLGGLVNSEATTAALAAMAKNRHELIESSFTGIILCNSSMLIRNLIIALIVDPTGKVAFLMAIPQMFIIIYSAGAVLGSKDNEYVSESIKLQSPFALSPAIRFALGFTGLSIVSKYVNLWAGAAGVYATALGGFISSAVVTASAAALAVNGDVSYSTGAITAILASLVSTGNKMLLVKWSGPSILSDLVNKTFTRLIIAGGIVLVIWGVLITYF</sequence>
<feature type="domain" description="DUF4010" evidence="3">
    <location>
        <begin position="191"/>
        <end position="398"/>
    </location>
</feature>
<dbReference type="Pfam" id="PF02308">
    <property type="entry name" value="MgtC"/>
    <property type="match status" value="1"/>
</dbReference>
<feature type="transmembrane region" description="Helical" evidence="1">
    <location>
        <begin position="275"/>
        <end position="294"/>
    </location>
</feature>
<feature type="transmembrane region" description="Helical" evidence="1">
    <location>
        <begin position="46"/>
        <end position="68"/>
    </location>
</feature>
<dbReference type="Pfam" id="PF13194">
    <property type="entry name" value="DUF4010"/>
    <property type="match status" value="1"/>
</dbReference>
<dbReference type="PANTHER" id="PTHR39084:SF1">
    <property type="entry name" value="DUF4010 DOMAIN-CONTAINING PROTEIN"/>
    <property type="match status" value="1"/>
</dbReference>
<feature type="transmembrane region" description="Helical" evidence="1">
    <location>
        <begin position="74"/>
        <end position="92"/>
    </location>
</feature>
<feature type="transmembrane region" description="Helical" evidence="1">
    <location>
        <begin position="159"/>
        <end position="180"/>
    </location>
</feature>
<evidence type="ECO:0000256" key="1">
    <source>
        <dbReference type="SAM" id="Phobius"/>
    </source>
</evidence>
<accession>A0A0N8KQ77</accession>
<name>A0A0N8KQ77_9EURY</name>
<protein>
    <submittedName>
        <fullName evidence="4">MgtC family protein</fullName>
    </submittedName>
</protein>
<feature type="transmembrane region" description="Helical" evidence="1">
    <location>
        <begin position="314"/>
        <end position="334"/>
    </location>
</feature>
<evidence type="ECO:0000313" key="5">
    <source>
        <dbReference type="Proteomes" id="UP000050360"/>
    </source>
</evidence>
<proteinExistence type="predicted"/>
<feature type="transmembrane region" description="Helical" evidence="1">
    <location>
        <begin position="247"/>
        <end position="268"/>
    </location>
</feature>
<feature type="transmembrane region" description="Helical" evidence="1">
    <location>
        <begin position="341"/>
        <end position="364"/>
    </location>
</feature>
<feature type="transmembrane region" description="Helical" evidence="1">
    <location>
        <begin position="410"/>
        <end position="430"/>
    </location>
</feature>
<keyword evidence="1" id="KW-0472">Membrane</keyword>
<feature type="transmembrane region" description="Helical" evidence="1">
    <location>
        <begin position="122"/>
        <end position="138"/>
    </location>
</feature>
<dbReference type="AlphaFoldDB" id="A0A0N8KQ77"/>
<feature type="domain" description="MgtC/SapB/SrpB/YhiD N-terminal" evidence="2">
    <location>
        <begin position="22"/>
        <end position="145"/>
    </location>
</feature>
<evidence type="ECO:0000259" key="3">
    <source>
        <dbReference type="Pfam" id="PF13194"/>
    </source>
</evidence>
<gene>
    <name evidence="4" type="ORF">MPEBLZ_04079</name>
</gene>
<reference evidence="4 5" key="1">
    <citation type="submission" date="2015-09" db="EMBL/GenBank/DDBJ databases">
        <title>A metagenomics-based metabolic model of nitrate-dependent anaerobic oxidation of methane by Methanoperedens-like archaea.</title>
        <authorList>
            <person name="Arshad A."/>
            <person name="Speth D.R."/>
            <person name="De Graaf R.M."/>
            <person name="Op Den Camp H.J."/>
            <person name="Jetten M.S."/>
            <person name="Welte C.U."/>
        </authorList>
    </citation>
    <scope>NUCLEOTIDE SEQUENCE [LARGE SCALE GENOMIC DNA]</scope>
</reference>